<comment type="caution">
    <text evidence="2">The sequence shown here is derived from an EMBL/GenBank/DDBJ whole genome shotgun (WGS) entry which is preliminary data.</text>
</comment>
<evidence type="ECO:0000256" key="1">
    <source>
        <dbReference type="SAM" id="MobiDB-lite"/>
    </source>
</evidence>
<proteinExistence type="predicted"/>
<reference evidence="2" key="1">
    <citation type="submission" date="2022-07" db="EMBL/GenBank/DDBJ databases">
        <title>Phylogenomic reconstructions and comparative analyses of Kickxellomycotina fungi.</title>
        <authorList>
            <person name="Reynolds N.K."/>
            <person name="Stajich J.E."/>
            <person name="Barry K."/>
            <person name="Grigoriev I.V."/>
            <person name="Crous P."/>
            <person name="Smith M.E."/>
        </authorList>
    </citation>
    <scope>NUCLEOTIDE SEQUENCE</scope>
    <source>
        <strain evidence="2">RSA 567</strain>
    </source>
</reference>
<dbReference type="Proteomes" id="UP001151582">
    <property type="component" value="Unassembled WGS sequence"/>
</dbReference>
<keyword evidence="3" id="KW-1185">Reference proteome</keyword>
<feature type="compositionally biased region" description="Polar residues" evidence="1">
    <location>
        <begin position="523"/>
        <end position="558"/>
    </location>
</feature>
<evidence type="ECO:0000313" key="2">
    <source>
        <dbReference type="EMBL" id="KAJ1985349.1"/>
    </source>
</evidence>
<accession>A0A9W8EFR0</accession>
<organism evidence="2 3">
    <name type="scientific">Dimargaris verticillata</name>
    <dbReference type="NCBI Taxonomy" id="2761393"/>
    <lineage>
        <taxon>Eukaryota</taxon>
        <taxon>Fungi</taxon>
        <taxon>Fungi incertae sedis</taxon>
        <taxon>Zoopagomycota</taxon>
        <taxon>Kickxellomycotina</taxon>
        <taxon>Dimargaritomycetes</taxon>
        <taxon>Dimargaritales</taxon>
        <taxon>Dimargaritaceae</taxon>
        <taxon>Dimargaris</taxon>
    </lineage>
</organism>
<dbReference type="OrthoDB" id="10302296at2759"/>
<evidence type="ECO:0008006" key="4">
    <source>
        <dbReference type="Google" id="ProtNLM"/>
    </source>
</evidence>
<feature type="region of interest" description="Disordered" evidence="1">
    <location>
        <begin position="109"/>
        <end position="161"/>
    </location>
</feature>
<name>A0A9W8EFR0_9FUNG</name>
<sequence>MPSSGQLSAKVFSAFLHACNFFTTVRDDQCAPSDRPTVAKAPGRDYVYTGEPMEYLIVCQLPVDWQAQVKAQLHNSSFAHLDLTQNTLVHRFFSALQFYIEVRGAQPDVAGPSRTQQVQPGSIAGMPHLQRSTSQPGHGGRSSLTPARGSAAPNPTHSQHLRPVRRANTWLSLVVNGQDSAHNLATKNSAQPAATYKVSIPLHTIDNPDLYAASKVYITVTVLANSSCVATGAWSQEFVPIDPYESSLGLLEQLSFDIAELGLIDPAARTLGPPASSLPPMTPGDDCILASAKKVLHTELHLYHPFKLSCELVQLWQPATFYLVMELAVSSGTTRNGQGYQITAMEVASTVASVKPVTSTSRASEVQNHDTDDAPALISSPLQLLPGSTHSLVYQVELFANPESQDCPGPATPNPNSVPTLAIKLQGHPLTPYPLEPVIHTNQFIIDLGPVGLWPLGSTPTNTLANSLTPSSVPQTLPSPHTRPASLPPAQAGSSLSRHVLQAGDQLQVRTHLNSVVGHRNDSPLSLSRWSGSQPLATGLPSQTALDRTANRTRSTANALRLSSFHRPRDSGGHLSSVAEKAPGQRTSSWNSAMCPLAQPTLPLVPGAQVGLVITCSIPEPQVPVGRPFSIHLAFENLMPDSRRFRLIEQLPLLPCDMPNSLGPLGRPGQVLAAAHSGTHPSKAPSMIVPTVSAGHGLLVLDADRWVHLPKASTPQTLEIQLVALAPGFHTVNCLALVDTDKHATTQLGSLCTVFAL</sequence>
<dbReference type="AlphaFoldDB" id="A0A9W8EFR0"/>
<gene>
    <name evidence="2" type="ORF">H4R34_000003</name>
</gene>
<feature type="compositionally biased region" description="Polar residues" evidence="1">
    <location>
        <begin position="465"/>
        <end position="479"/>
    </location>
</feature>
<protein>
    <recommendedName>
        <fullName evidence="4">TRAPP trafficking subunit Trs65-domain-containing protein</fullName>
    </recommendedName>
</protein>
<feature type="region of interest" description="Disordered" evidence="1">
    <location>
        <begin position="465"/>
        <end position="498"/>
    </location>
</feature>
<evidence type="ECO:0000313" key="3">
    <source>
        <dbReference type="Proteomes" id="UP001151582"/>
    </source>
</evidence>
<dbReference type="EMBL" id="JANBQB010000001">
    <property type="protein sequence ID" value="KAJ1985349.1"/>
    <property type="molecule type" value="Genomic_DNA"/>
</dbReference>
<feature type="region of interest" description="Disordered" evidence="1">
    <location>
        <begin position="519"/>
        <end position="587"/>
    </location>
</feature>